<dbReference type="EMBL" id="CAMXCT030001299">
    <property type="protein sequence ID" value="CAL4776069.1"/>
    <property type="molecule type" value="Genomic_DNA"/>
</dbReference>
<evidence type="ECO:0000313" key="2">
    <source>
        <dbReference type="EMBL" id="CAI3988757.1"/>
    </source>
</evidence>
<reference evidence="3 4" key="2">
    <citation type="submission" date="2024-05" db="EMBL/GenBank/DDBJ databases">
        <authorList>
            <person name="Chen Y."/>
            <person name="Shah S."/>
            <person name="Dougan E. K."/>
            <person name="Thang M."/>
            <person name="Chan C."/>
        </authorList>
    </citation>
    <scope>NUCLEOTIDE SEQUENCE [LARGE SCALE GENOMIC DNA]</scope>
</reference>
<sequence length="1963" mass="218508">MALSKLVQDEITECLTHADQAGQVVQASARLMAVLEKHQLSTLVRLKPDEVGVHSQNRDGFGICPKDVHSLLSSIAAVGFDASQATPICTEIGRSNDILQFNEGLVTSSGGLLPAVNPTKLRFASLSCSHTNAALRCALHEVVSDEELVSLDGRISMSKIQSIDKALFDACHAGLEWTAIHRDVMDFSPKIAQLIQSACNVSSHIAKGESEWQILARMRSLMKTNPHAEWNQIKKQVLLQTKPQCHEATPYMFTFLKNFCHEGLMDGIDKRIKGHTSTNKSLGKDFFVQLSAQSKDWKQPFLHLRHALLSLAYTTDKHLHALDVKRLLGKELAQRSAKAQDLMIKFQGLLDKENLGDSKSAIVSLFHQFEDRLILECLDKMKDETPESLACSLADEIEKHLEKRITAEFDGQNTASSKLQVNARHLAALENAALEVEHGDSLLQEKSIADEMMGLQSSDNTAGNLNSGTVDFLSDAYGVGQNLSGQELTFCDEYVPESQYSPSEITQPSIGCDVPSTIEGYSAANVFGLARSQLRHEGIKHFWETGFWNDFFDPSKDFLCSFDSNFKRPVDPTHEFDAGEVSEPLTRKQKTVKLAATFMDHVRTTTVMTWKEQREAEWQTAIHRWHAMLGVWTKSVQIVEQIFSRTGVAALDVSHKIQQELLQGTGEQSGVSVVGSATDSGVETTVRPKVSFRDITAPEGTSVRASAMALVDSEAAFASHCDAIDKSRELYNLCLGANLTSFMRLAFAIGTPQTPASEEAFKDFATEVNGGNEPSVTLMSLLRRLRFEAVTMVVAHLKTNVSVDAGAEGGRKLPPVEKVARLNDQQERLKGLSIRGELQPSYALIDLVAGIQDSGSIVWIPPSKCTKRDAEVQQSLKDKPTTLTVEQQTLKLSAGEPKIKADTSNELLMQWALQRRGLAFDQCKLISNEVHDKWVQSLLMQLTREAPSGYSKVQMEQVLRADRELFTLMAQEHTGPFVNGPKGELPLDILMVRLSHVSQQASKQPSLDAKEVSPTSVQYGPLVSFDDAGQQNVLDNHSDVKVREEPYAFSDKKPPSDVQDAETKTFCGSSLDEVMVLEIFAGTARFTLAIRDIGTAAMAADKYSTRVQSVHVACYDLNNPDQLQGLCDFISKHHHQVLWAHFAPSWSAASRARGRPLPKLAHMGIKVPRTLRSDKQRLGLDGLAGTDKIKAETANMTCDSTCLLVRLCHSYTIAVPIKNSKNSLFWKITVVMLLLVEPGNHMIYFDNCCRGGAREKGTAWWSSFDWFACLAARCDGSPFHEKWNAKFVSGEVLLPTHLEVAYPVLLCARLAAVAEIKVIDMGAVEIKNLEQQTQHAPSSQHRILLDMSPGGCEFKLFASELVIHRLFHQGVFRVDDGCEENQHDTCRGEHSAQAAANTLHFLWEWSKRARELNNEEMEFRTRLAPHLQYLLGGKRLLLLEEVLKDLGYPDHSLVDEIASGLTLHGWISKSNVFPKETKEPEYTADMVRSAAKGVNQMVFGQVNGTSDDKLVRTTWESALEEIEKQWVWCDVTSDDCAIGGYNKAYGTNEELRVHAIDQIAACLSWLCTDPGDDNDDDIVGRTYDLVQHSLRILGETALEKRKVVEVATHELTAIDFLARATLCKGYGGTKLGRRIVQHVMEDLIEDSNSDMQKTFKVLQFPFDEDRSYTLLQLPLLVVTYIVHRYDWMDFGIFIFLTSEDHASVSTVNWVGANVLRGTCRATITSMQGSLVQLSVDEGDLCTSYEISIDSFLKGEWKVTKQKADIQKYSWDNFHVFRPCSNDTVNFMCVKGEVSRRLIELEIQHEASYKGLVLQTKPYKTVFTAKQYAKGKLILVPSTSRIERKACPGSLALGTIRDIGLYLWPCYVPPKRDGDLDGSFLCPFWMVKRTNKESEANVEVRKVIAEDQENNSVKIPLMYNISALDASAELKLFVPKPQKEEPESLVPVGAVPQPKRQRTKAPAP</sequence>
<feature type="compositionally biased region" description="Basic residues" evidence="1">
    <location>
        <begin position="1954"/>
        <end position="1963"/>
    </location>
</feature>
<proteinExistence type="predicted"/>
<dbReference type="EMBL" id="CAMXCT010001299">
    <property type="protein sequence ID" value="CAI3988757.1"/>
    <property type="molecule type" value="Genomic_DNA"/>
</dbReference>
<comment type="caution">
    <text evidence="2">The sequence shown here is derived from an EMBL/GenBank/DDBJ whole genome shotgun (WGS) entry which is preliminary data.</text>
</comment>
<dbReference type="EMBL" id="CAMXCT020001299">
    <property type="protein sequence ID" value="CAL1142132.1"/>
    <property type="molecule type" value="Genomic_DNA"/>
</dbReference>
<evidence type="ECO:0000313" key="4">
    <source>
        <dbReference type="Proteomes" id="UP001152797"/>
    </source>
</evidence>
<gene>
    <name evidence="2" type="ORF">C1SCF055_LOCUS15883</name>
</gene>
<feature type="region of interest" description="Disordered" evidence="1">
    <location>
        <begin position="1938"/>
        <end position="1963"/>
    </location>
</feature>
<name>A0A9P1CAT5_9DINO</name>
<reference evidence="2" key="1">
    <citation type="submission" date="2022-10" db="EMBL/GenBank/DDBJ databases">
        <authorList>
            <person name="Chen Y."/>
            <person name="Dougan E. K."/>
            <person name="Chan C."/>
            <person name="Rhodes N."/>
            <person name="Thang M."/>
        </authorList>
    </citation>
    <scope>NUCLEOTIDE SEQUENCE</scope>
</reference>
<keyword evidence="4" id="KW-1185">Reference proteome</keyword>
<protein>
    <submittedName>
        <fullName evidence="2">Uncharacterized protein</fullName>
    </submittedName>
</protein>
<evidence type="ECO:0000256" key="1">
    <source>
        <dbReference type="SAM" id="MobiDB-lite"/>
    </source>
</evidence>
<evidence type="ECO:0000313" key="3">
    <source>
        <dbReference type="EMBL" id="CAL4776069.1"/>
    </source>
</evidence>
<accession>A0A9P1CAT5</accession>
<organism evidence="2">
    <name type="scientific">Cladocopium goreaui</name>
    <dbReference type="NCBI Taxonomy" id="2562237"/>
    <lineage>
        <taxon>Eukaryota</taxon>
        <taxon>Sar</taxon>
        <taxon>Alveolata</taxon>
        <taxon>Dinophyceae</taxon>
        <taxon>Suessiales</taxon>
        <taxon>Symbiodiniaceae</taxon>
        <taxon>Cladocopium</taxon>
    </lineage>
</organism>
<dbReference type="Proteomes" id="UP001152797">
    <property type="component" value="Unassembled WGS sequence"/>
</dbReference>